<dbReference type="PANTHER" id="PTHR30244:SF36">
    <property type="entry name" value="3-OXO-GLUCOSE-6-PHOSPHATE:GLUTAMATE AMINOTRANSFERASE"/>
    <property type="match status" value="1"/>
</dbReference>
<evidence type="ECO:0000256" key="1">
    <source>
        <dbReference type="ARBA" id="ARBA00022898"/>
    </source>
</evidence>
<dbReference type="Gene3D" id="3.90.1150.10">
    <property type="entry name" value="Aspartate Aminotransferase, domain 1"/>
    <property type="match status" value="1"/>
</dbReference>
<dbReference type="InterPro" id="IPR000653">
    <property type="entry name" value="DegT/StrS_aminotransferase"/>
</dbReference>
<dbReference type="GO" id="GO:0030170">
    <property type="term" value="F:pyridoxal phosphate binding"/>
    <property type="evidence" value="ECO:0007669"/>
    <property type="project" value="TreeGrafter"/>
</dbReference>
<protein>
    <recommendedName>
        <fullName evidence="7">Aminotransferase, DegT/DnrJ/EryC1/StrS family</fullName>
    </recommendedName>
</protein>
<evidence type="ECO:0000313" key="6">
    <source>
        <dbReference type="EMBL" id="CAA9250094.1"/>
    </source>
</evidence>
<feature type="modified residue" description="N6-(pyridoxal phosphate)lysine" evidence="4">
    <location>
        <position position="173"/>
    </location>
</feature>
<dbReference type="Pfam" id="PF01041">
    <property type="entry name" value="DegT_DnrJ_EryC1"/>
    <property type="match status" value="1"/>
</dbReference>
<dbReference type="AlphaFoldDB" id="A0A6J4IF89"/>
<feature type="active site" description="Proton acceptor" evidence="3">
    <location>
        <position position="173"/>
    </location>
</feature>
<keyword evidence="1 4" id="KW-0663">Pyridoxal phosphate</keyword>
<sequence length="344" mass="36422">MLPFVDLTRQTTHEGDALREAIGRVLASGRFVLGPELEAFEAEFAAFTGQRHCVGLSSGAAALALSLRAVGVAPGDEVIVPAFTAVPSAAAICSIGALPVFVDVLPETATMDPDAARRAMTEKTRAVMPVHLYGRPSDVPALGVPVVEDAAQAHGAVTGSRSAAVAYSFYPTKNLGGVGDGGAVVTDDDAVASELRLLRSHGFESPDDCIRIAMNARMSELEAAVLRLRLGGLQAANAKRRSIAARYREGSAHLRWQDPHPDHVYHLCVARVDDRDAFRATLGVATDVHYSKAVPEQPAYRSFSGEPCVVSEAWARECVSLPCHPFMSDLEIDEVAGALAATAR</sequence>
<evidence type="ECO:0000256" key="2">
    <source>
        <dbReference type="ARBA" id="ARBA00037999"/>
    </source>
</evidence>
<evidence type="ECO:0000256" key="3">
    <source>
        <dbReference type="PIRSR" id="PIRSR000390-1"/>
    </source>
</evidence>
<gene>
    <name evidence="6" type="ORF">AVDCRST_MAG10-2122</name>
</gene>
<dbReference type="Gene3D" id="3.40.640.10">
    <property type="entry name" value="Type I PLP-dependent aspartate aminotransferase-like (Major domain)"/>
    <property type="match status" value="1"/>
</dbReference>
<evidence type="ECO:0008006" key="7">
    <source>
        <dbReference type="Google" id="ProtNLM"/>
    </source>
</evidence>
<dbReference type="InterPro" id="IPR015421">
    <property type="entry name" value="PyrdxlP-dep_Trfase_major"/>
</dbReference>
<dbReference type="InterPro" id="IPR015422">
    <property type="entry name" value="PyrdxlP-dep_Trfase_small"/>
</dbReference>
<dbReference type="PIRSF" id="PIRSF000390">
    <property type="entry name" value="PLP_StrS"/>
    <property type="match status" value="1"/>
</dbReference>
<name>A0A6J4IF89_9ACTN</name>
<dbReference type="SUPFAM" id="SSF53383">
    <property type="entry name" value="PLP-dependent transferases"/>
    <property type="match status" value="1"/>
</dbReference>
<accession>A0A6J4IF89</accession>
<dbReference type="PANTHER" id="PTHR30244">
    <property type="entry name" value="TRANSAMINASE"/>
    <property type="match status" value="1"/>
</dbReference>
<dbReference type="InterPro" id="IPR015424">
    <property type="entry name" value="PyrdxlP-dep_Trfase"/>
</dbReference>
<dbReference type="GO" id="GO:0000271">
    <property type="term" value="P:polysaccharide biosynthetic process"/>
    <property type="evidence" value="ECO:0007669"/>
    <property type="project" value="TreeGrafter"/>
</dbReference>
<comment type="similarity">
    <text evidence="2 5">Belongs to the DegT/DnrJ/EryC1 family.</text>
</comment>
<organism evidence="6">
    <name type="scientific">uncultured Acidimicrobiales bacterium</name>
    <dbReference type="NCBI Taxonomy" id="310071"/>
    <lineage>
        <taxon>Bacteria</taxon>
        <taxon>Bacillati</taxon>
        <taxon>Actinomycetota</taxon>
        <taxon>Acidimicrobiia</taxon>
        <taxon>Acidimicrobiales</taxon>
        <taxon>environmental samples</taxon>
    </lineage>
</organism>
<dbReference type="GO" id="GO:0008483">
    <property type="term" value="F:transaminase activity"/>
    <property type="evidence" value="ECO:0007669"/>
    <property type="project" value="TreeGrafter"/>
</dbReference>
<dbReference type="EMBL" id="CADCTB010000134">
    <property type="protein sequence ID" value="CAA9250094.1"/>
    <property type="molecule type" value="Genomic_DNA"/>
</dbReference>
<evidence type="ECO:0000256" key="4">
    <source>
        <dbReference type="PIRSR" id="PIRSR000390-2"/>
    </source>
</evidence>
<reference evidence="6" key="1">
    <citation type="submission" date="2020-02" db="EMBL/GenBank/DDBJ databases">
        <authorList>
            <person name="Meier V. D."/>
        </authorList>
    </citation>
    <scope>NUCLEOTIDE SEQUENCE</scope>
    <source>
        <strain evidence="6">AVDCRST_MAG10</strain>
    </source>
</reference>
<evidence type="ECO:0000256" key="5">
    <source>
        <dbReference type="RuleBase" id="RU004508"/>
    </source>
</evidence>
<proteinExistence type="inferred from homology"/>